<evidence type="ECO:0000313" key="4">
    <source>
        <dbReference type="Proteomes" id="UP000339249"/>
    </source>
</evidence>
<evidence type="ECO:0000313" key="3">
    <source>
        <dbReference type="EMBL" id="VTN08721.1"/>
    </source>
</evidence>
<gene>
    <name evidence="3" type="primary">curA_1</name>
    <name evidence="3" type="ORF">NCTC9185_00600</name>
</gene>
<dbReference type="AlphaFoldDB" id="A0A4U9CTT6"/>
<accession>A0A4U9CTT6</accession>
<dbReference type="InterPro" id="IPR041694">
    <property type="entry name" value="ADH_N_2"/>
</dbReference>
<dbReference type="EMBL" id="CABDVU010000001">
    <property type="protein sequence ID" value="VTN08721.1"/>
    <property type="molecule type" value="Genomic_DNA"/>
</dbReference>
<organism evidence="3 4">
    <name type="scientific">Raoultella terrigena</name>
    <name type="common">Klebsiella terrigena</name>
    <dbReference type="NCBI Taxonomy" id="577"/>
    <lineage>
        <taxon>Bacteria</taxon>
        <taxon>Pseudomonadati</taxon>
        <taxon>Pseudomonadota</taxon>
        <taxon>Gammaproteobacteria</taxon>
        <taxon>Enterobacterales</taxon>
        <taxon>Enterobacteriaceae</taxon>
        <taxon>Klebsiella/Raoultella group</taxon>
        <taxon>Raoultella</taxon>
    </lineage>
</organism>
<feature type="region of interest" description="Disordered" evidence="1">
    <location>
        <begin position="14"/>
        <end position="35"/>
    </location>
</feature>
<dbReference type="GO" id="GO:0016491">
    <property type="term" value="F:oxidoreductase activity"/>
    <property type="evidence" value="ECO:0007669"/>
    <property type="project" value="UniProtKB-KW"/>
</dbReference>
<reference evidence="3 4" key="1">
    <citation type="submission" date="2019-04" db="EMBL/GenBank/DDBJ databases">
        <authorList>
            <consortium name="Pathogen Informatics"/>
        </authorList>
    </citation>
    <scope>NUCLEOTIDE SEQUENCE [LARGE SCALE GENOMIC DNA]</scope>
    <source>
        <strain evidence="3 4">NCTC9185</strain>
    </source>
</reference>
<evidence type="ECO:0000259" key="2">
    <source>
        <dbReference type="Pfam" id="PF16884"/>
    </source>
</evidence>
<feature type="domain" description="Oxidoreductase N-terminal" evidence="2">
    <location>
        <begin position="9"/>
        <end position="57"/>
    </location>
</feature>
<feature type="compositionally biased region" description="Basic and acidic residues" evidence="1">
    <location>
        <begin position="17"/>
        <end position="30"/>
    </location>
</feature>
<dbReference type="Gene3D" id="3.90.180.10">
    <property type="entry name" value="Medium-chain alcohol dehydrogenases, catalytic domain"/>
    <property type="match status" value="1"/>
</dbReference>
<protein>
    <submittedName>
        <fullName evidence="3">NADPH-dependent curcumin reductase</fullName>
        <ecNumber evidence="3">1.3.1.-</ecNumber>
    </submittedName>
</protein>
<dbReference type="Proteomes" id="UP000339249">
    <property type="component" value="Unassembled WGS sequence"/>
</dbReference>
<keyword evidence="3" id="KW-0560">Oxidoreductase</keyword>
<proteinExistence type="predicted"/>
<dbReference type="EC" id="1.3.1.-" evidence="3"/>
<dbReference type="Pfam" id="PF16884">
    <property type="entry name" value="ADH_N_2"/>
    <property type="match status" value="1"/>
</dbReference>
<name>A0A4U9CTT6_RAOTE</name>
<dbReference type="InterPro" id="IPR011032">
    <property type="entry name" value="GroES-like_sf"/>
</dbReference>
<evidence type="ECO:0000256" key="1">
    <source>
        <dbReference type="SAM" id="MobiDB-lite"/>
    </source>
</evidence>
<sequence>MAFNSQRHRRWVLASRPHGEPTGENFRLEEGDVPSPGPGQVLLRTVFLSLDPYMRGPHERCAVLLAAGRHRRGDGGRYGEPGGDVKSC</sequence>
<dbReference type="SUPFAM" id="SSF50129">
    <property type="entry name" value="GroES-like"/>
    <property type="match status" value="1"/>
</dbReference>